<dbReference type="Proteomes" id="UP001287445">
    <property type="component" value="Unassembled WGS sequence"/>
</dbReference>
<accession>A0AAJ2R1G0</accession>
<name>A0AAJ2R1G0_DELAC</name>
<dbReference type="EMBL" id="JAWWMZ010000009">
    <property type="protein sequence ID" value="MDX4955896.1"/>
    <property type="molecule type" value="Genomic_DNA"/>
</dbReference>
<reference evidence="1" key="1">
    <citation type="submission" date="2023-11" db="EMBL/GenBank/DDBJ databases">
        <title>Identification and selenium tolerance of Delftia acidovorans R3-25.</title>
        <authorList>
            <person name="Zhang S."/>
            <person name="Liu Y."/>
            <person name="Guo Y."/>
        </authorList>
    </citation>
    <scope>NUCLEOTIDE SEQUENCE</scope>
    <source>
        <strain evidence="1">R3-25</strain>
    </source>
</reference>
<dbReference type="AlphaFoldDB" id="A0AAJ2R1G0"/>
<organism evidence="1 2">
    <name type="scientific">Delftia acidovorans</name>
    <name type="common">Pseudomonas acidovorans</name>
    <name type="synonym">Comamonas acidovorans</name>
    <dbReference type="NCBI Taxonomy" id="80866"/>
    <lineage>
        <taxon>Bacteria</taxon>
        <taxon>Pseudomonadati</taxon>
        <taxon>Pseudomonadota</taxon>
        <taxon>Betaproteobacteria</taxon>
        <taxon>Burkholderiales</taxon>
        <taxon>Comamonadaceae</taxon>
        <taxon>Delftia</taxon>
    </lineage>
</organism>
<comment type="caution">
    <text evidence="1">The sequence shown here is derived from an EMBL/GenBank/DDBJ whole genome shotgun (WGS) entry which is preliminary data.</text>
</comment>
<evidence type="ECO:0000313" key="2">
    <source>
        <dbReference type="Proteomes" id="UP001287445"/>
    </source>
</evidence>
<dbReference type="RefSeq" id="WP_313281564.1">
    <property type="nucleotide sequence ID" value="NZ_JAWWMZ010000009.1"/>
</dbReference>
<evidence type="ECO:0000313" key="1">
    <source>
        <dbReference type="EMBL" id="MDX4955896.1"/>
    </source>
</evidence>
<sequence length="141" mass="15677">MRDTHEKLSRAEAAAFRAIQVILADLDAEQAERVLARVQDQLDEDAGAPMFARGIAGPLGKLDIQLKTKVDESTAEQFRRNCVLKGTDTSTVLRDAIYVMTWERSYRQMVAEKLMHEEQSASRLQSLIGPFGAPEFGGPAR</sequence>
<gene>
    <name evidence="1" type="ORF">SGN30_20965</name>
</gene>
<proteinExistence type="predicted"/>
<protein>
    <submittedName>
        <fullName evidence="1">Uncharacterized protein</fullName>
    </submittedName>
</protein>